<dbReference type="AlphaFoldDB" id="A0A380WVF8"/>
<dbReference type="EMBL" id="UFTA01000002">
    <property type="protein sequence ID" value="SUU92945.1"/>
    <property type="molecule type" value="Genomic_DNA"/>
</dbReference>
<evidence type="ECO:0000313" key="2">
    <source>
        <dbReference type="EMBL" id="SUU92945.1"/>
    </source>
</evidence>
<keyword evidence="1" id="KW-0472">Membrane</keyword>
<gene>
    <name evidence="2" type="ORF">NCTC9810_01293</name>
</gene>
<proteinExistence type="predicted"/>
<feature type="transmembrane region" description="Helical" evidence="1">
    <location>
        <begin position="28"/>
        <end position="44"/>
    </location>
</feature>
<sequence>MDKSKIEKIIGIIAMLFSVYMFFDKRGGVGFLVLIVGAIVYGVGKKEENENTNYVPK</sequence>
<evidence type="ECO:0000313" key="3">
    <source>
        <dbReference type="Proteomes" id="UP000255124"/>
    </source>
</evidence>
<organism evidence="2 3">
    <name type="scientific">Anaerococcus octavius</name>
    <dbReference type="NCBI Taxonomy" id="54007"/>
    <lineage>
        <taxon>Bacteria</taxon>
        <taxon>Bacillati</taxon>
        <taxon>Bacillota</taxon>
        <taxon>Tissierellia</taxon>
        <taxon>Tissierellales</taxon>
        <taxon>Peptoniphilaceae</taxon>
        <taxon>Anaerococcus</taxon>
    </lineage>
</organism>
<dbReference type="Proteomes" id="UP000255124">
    <property type="component" value="Unassembled WGS sequence"/>
</dbReference>
<reference evidence="2 3" key="1">
    <citation type="submission" date="2018-06" db="EMBL/GenBank/DDBJ databases">
        <authorList>
            <consortium name="Pathogen Informatics"/>
            <person name="Doyle S."/>
        </authorList>
    </citation>
    <scope>NUCLEOTIDE SEQUENCE [LARGE SCALE GENOMIC DNA]</scope>
    <source>
        <strain evidence="2 3">NCTC9810</strain>
    </source>
</reference>
<accession>A0A380WVF8</accession>
<keyword evidence="1" id="KW-1133">Transmembrane helix</keyword>
<name>A0A380WVF8_9FIRM</name>
<keyword evidence="1" id="KW-0812">Transmembrane</keyword>
<dbReference type="RefSeq" id="WP_172540069.1">
    <property type="nucleotide sequence ID" value="NZ_CALTZC010000037.1"/>
</dbReference>
<feature type="transmembrane region" description="Helical" evidence="1">
    <location>
        <begin position="6"/>
        <end position="23"/>
    </location>
</feature>
<protein>
    <submittedName>
        <fullName evidence="2">Uncharacterized protein</fullName>
    </submittedName>
</protein>
<evidence type="ECO:0000256" key="1">
    <source>
        <dbReference type="SAM" id="Phobius"/>
    </source>
</evidence>